<evidence type="ECO:0000313" key="3">
    <source>
        <dbReference type="Proteomes" id="UP000184128"/>
    </source>
</evidence>
<gene>
    <name evidence="2" type="ORF">SAMN02745249_01682</name>
</gene>
<protein>
    <submittedName>
        <fullName evidence="2">Acetyltransferase (GNAT) family protein</fullName>
    </submittedName>
</protein>
<dbReference type="SUPFAM" id="SSF55729">
    <property type="entry name" value="Acyl-CoA N-acyltransferases (Nat)"/>
    <property type="match status" value="1"/>
</dbReference>
<sequence length="186" mass="21351">MIRKVRQEEIHHLYPFVYNILSNLGLPLLEEMDEDELTQIMIEAMESPQYRYGIEHAWLCVQENQVAGVLFGYPGEYISLVDGPLKVALSERGYTSSEIIQNPETHSGEWYLDKLMIAPTFRNKGIGHRMLQIIDNIAKEAGYTTIGLNCPVDNKIAYHLYKKVGFAEHTKILLGDQAHFHMTKEL</sequence>
<evidence type="ECO:0000313" key="2">
    <source>
        <dbReference type="EMBL" id="SHF04431.1"/>
    </source>
</evidence>
<keyword evidence="2" id="KW-0808">Transferase</keyword>
<dbReference type="GO" id="GO:0016747">
    <property type="term" value="F:acyltransferase activity, transferring groups other than amino-acyl groups"/>
    <property type="evidence" value="ECO:0007669"/>
    <property type="project" value="InterPro"/>
</dbReference>
<keyword evidence="3" id="KW-1185">Reference proteome</keyword>
<dbReference type="Pfam" id="PF00583">
    <property type="entry name" value="Acetyltransf_1"/>
    <property type="match status" value="1"/>
</dbReference>
<dbReference type="PANTHER" id="PTHR43259:SF1">
    <property type="entry name" value="N-ACETYLTRANSFERASE DOMAIN-CONTAINING PROTEIN"/>
    <property type="match status" value="1"/>
</dbReference>
<dbReference type="InterPro" id="IPR052829">
    <property type="entry name" value="N-acetyltransferase_domain"/>
</dbReference>
<organism evidence="2 3">
    <name type="scientific">Atopostipes suicloacalis DSM 15692</name>
    <dbReference type="NCBI Taxonomy" id="1121025"/>
    <lineage>
        <taxon>Bacteria</taxon>
        <taxon>Bacillati</taxon>
        <taxon>Bacillota</taxon>
        <taxon>Bacilli</taxon>
        <taxon>Lactobacillales</taxon>
        <taxon>Carnobacteriaceae</taxon>
        <taxon>Atopostipes</taxon>
    </lineage>
</organism>
<dbReference type="CDD" id="cd04301">
    <property type="entry name" value="NAT_SF"/>
    <property type="match status" value="1"/>
</dbReference>
<dbReference type="EMBL" id="FQUF01000028">
    <property type="protein sequence ID" value="SHF04431.1"/>
    <property type="molecule type" value="Genomic_DNA"/>
</dbReference>
<dbReference type="InterPro" id="IPR000182">
    <property type="entry name" value="GNAT_dom"/>
</dbReference>
<evidence type="ECO:0000259" key="1">
    <source>
        <dbReference type="PROSITE" id="PS51186"/>
    </source>
</evidence>
<dbReference type="Gene3D" id="3.40.630.30">
    <property type="match status" value="1"/>
</dbReference>
<dbReference type="AlphaFoldDB" id="A0A1M4YFD2"/>
<dbReference type="OrthoDB" id="5319888at2"/>
<dbReference type="STRING" id="1121025.SAMN02745249_01682"/>
<proteinExistence type="predicted"/>
<feature type="domain" description="N-acetyltransferase" evidence="1">
    <location>
        <begin position="1"/>
        <end position="186"/>
    </location>
</feature>
<accession>A0A1M4YFD2</accession>
<dbReference type="RefSeq" id="WP_073298410.1">
    <property type="nucleotide sequence ID" value="NZ_FQUF01000028.1"/>
</dbReference>
<reference evidence="3" key="1">
    <citation type="submission" date="2016-11" db="EMBL/GenBank/DDBJ databases">
        <authorList>
            <person name="Varghese N."/>
            <person name="Submissions S."/>
        </authorList>
    </citation>
    <scope>NUCLEOTIDE SEQUENCE [LARGE SCALE GENOMIC DNA]</scope>
    <source>
        <strain evidence="3">DSM 15692</strain>
    </source>
</reference>
<dbReference type="InterPro" id="IPR016181">
    <property type="entry name" value="Acyl_CoA_acyltransferase"/>
</dbReference>
<name>A0A1M4YFD2_9LACT</name>
<dbReference type="PROSITE" id="PS51186">
    <property type="entry name" value="GNAT"/>
    <property type="match status" value="1"/>
</dbReference>
<dbReference type="Proteomes" id="UP000184128">
    <property type="component" value="Unassembled WGS sequence"/>
</dbReference>
<dbReference type="PANTHER" id="PTHR43259">
    <property type="entry name" value="SPT10P"/>
    <property type="match status" value="1"/>
</dbReference>